<organism evidence="2 3">
    <name type="scientific">Aspergillus sclerotioniger CBS 115572</name>
    <dbReference type="NCBI Taxonomy" id="1450535"/>
    <lineage>
        <taxon>Eukaryota</taxon>
        <taxon>Fungi</taxon>
        <taxon>Dikarya</taxon>
        <taxon>Ascomycota</taxon>
        <taxon>Pezizomycotina</taxon>
        <taxon>Eurotiomycetes</taxon>
        <taxon>Eurotiomycetidae</taxon>
        <taxon>Eurotiales</taxon>
        <taxon>Aspergillaceae</taxon>
        <taxon>Aspergillus</taxon>
        <taxon>Aspergillus subgen. Circumdati</taxon>
    </lineage>
</organism>
<comment type="caution">
    <text evidence="2">The sequence shown here is derived from an EMBL/GenBank/DDBJ whole genome shotgun (WGS) entry which is preliminary data.</text>
</comment>
<reference evidence="2 3" key="1">
    <citation type="submission" date="2016-12" db="EMBL/GenBank/DDBJ databases">
        <title>The genomes of Aspergillus section Nigri reveals drivers in fungal speciation.</title>
        <authorList>
            <consortium name="DOE Joint Genome Institute"/>
            <person name="Vesth T.C."/>
            <person name="Nybo J."/>
            <person name="Theobald S."/>
            <person name="Brandl J."/>
            <person name="Frisvad J.C."/>
            <person name="Nielsen K.F."/>
            <person name="Lyhne E.K."/>
            <person name="Kogle M.E."/>
            <person name="Kuo A."/>
            <person name="Riley R."/>
            <person name="Clum A."/>
            <person name="Nolan M."/>
            <person name="Lipzen A."/>
            <person name="Salamov A."/>
            <person name="Henrissat B."/>
            <person name="Wiebenga A."/>
            <person name="De Vries R.P."/>
            <person name="Grigoriev I.V."/>
            <person name="Mortensen U.H."/>
            <person name="Andersen M.R."/>
            <person name="Baker S.E."/>
        </authorList>
    </citation>
    <scope>NUCLEOTIDE SEQUENCE [LARGE SCALE GENOMIC DNA]</scope>
    <source>
        <strain evidence="2 3">CBS 115572</strain>
    </source>
</reference>
<evidence type="ECO:0000313" key="2">
    <source>
        <dbReference type="EMBL" id="PWY93160.1"/>
    </source>
</evidence>
<dbReference type="Proteomes" id="UP000246702">
    <property type="component" value="Unassembled WGS sequence"/>
</dbReference>
<evidence type="ECO:0000256" key="1">
    <source>
        <dbReference type="SAM" id="MobiDB-lite"/>
    </source>
</evidence>
<gene>
    <name evidence="2" type="ORF">BO94DRAFT_361267</name>
</gene>
<feature type="region of interest" description="Disordered" evidence="1">
    <location>
        <begin position="106"/>
        <end position="141"/>
    </location>
</feature>
<sequence>MDGWMASGWQGGVLAAAALKVSQRAEGDNIRGAWLRPAPGRGKERAEGRVASGLLARRLLLLLQNLEPDWTVLRDRKSFCSGSRVWAIVSSAEAVILRPGRGCLIRRSTPSTREPSMIHRHPHPSTPTEQRRGAPALARPLRYKYPPTARPRLSPRLSKASMIPSPGFEPPSFLTQESASRSILHLSPLPTPLVSRGACSAYLIPRRSEGTHCIMGGMIDTVIASSSQLL</sequence>
<dbReference type="GeneID" id="37109312"/>
<dbReference type="RefSeq" id="XP_025469921.1">
    <property type="nucleotide sequence ID" value="XM_025607169.1"/>
</dbReference>
<keyword evidence="3" id="KW-1185">Reference proteome</keyword>
<dbReference type="EMBL" id="MSFK01000007">
    <property type="protein sequence ID" value="PWY93160.1"/>
    <property type="molecule type" value="Genomic_DNA"/>
</dbReference>
<protein>
    <submittedName>
        <fullName evidence="2">Uncharacterized protein</fullName>
    </submittedName>
</protein>
<dbReference type="AlphaFoldDB" id="A0A317X9B6"/>
<proteinExistence type="predicted"/>
<accession>A0A317X9B6</accession>
<name>A0A317X9B6_9EURO</name>
<evidence type="ECO:0000313" key="3">
    <source>
        <dbReference type="Proteomes" id="UP000246702"/>
    </source>
</evidence>